<dbReference type="KEGG" id="aten:116293574"/>
<dbReference type="InParanoid" id="A0A6P8HW60"/>
<dbReference type="Pfam" id="PF05960">
    <property type="entry name" value="DUF885"/>
    <property type="match status" value="1"/>
</dbReference>
<keyword evidence="2" id="KW-1185">Reference proteome</keyword>
<dbReference type="PANTHER" id="PTHR33361:SF2">
    <property type="entry name" value="DUF885 DOMAIN-CONTAINING PROTEIN"/>
    <property type="match status" value="1"/>
</dbReference>
<dbReference type="OrthoDB" id="5959877at2759"/>
<name>A0A6P8HW60_ACTTE</name>
<keyword evidence="1" id="KW-1133">Transmembrane helix</keyword>
<sequence length="666" mass="76121">MSYLVALLAFKSRSYFKSIAEQNMAHKGDYKLQLQDPDDSHTRQKKATCFRVFVCFAVLGLSIGVAVFIAGIVILNKSSTSQCPNKLESRSSCGFSPEARRVGLPDVLRKIKEAYYEYNPNYVAWKPDLFGKELNEFVKKSYRPYDPHPTKLKAKTDKSLGLLEDVKSMNPNKDLLTPRESKAVAQASHFLQHNFGTPYDENYYAGDWMLGPNYFCWQPICNLAYELRSYGMHAMPRTINDVQQVIDAIISHRNTFERYRANMELGVRTGMVRSVVDCKSSVYAFKNNYGNMAIKNDSSAIFEESYARVFLETSFLSRLEEGVEQSWVASKGLSVQDSLRRALVSGFAQPLLELVHYMEFQHVRHCPPDKVSSGLSELPLDYVYVDGVPDVSQVTNKTLPTGERVDGKKTYKTILSFFTTSDITPEQVYEEGVKQLDIFMPQVLSIAKEITGISNQTNAVRVFQEKLNEPAQWHNDRTFPENESNAQAYKTCVDHQSAEKYCPVRWAAMVKWTRYIQYVMGLISPKLPPLFYFTGPKATAANCPVEMEPHYNPSNGAMYFKPSNAFCTVPSYFGMPFFLKQYGPKFQEWSVTGHEARPGHHTQMQGLLENYEGSCDDDPEWLNKQNYYIAFQEGWALYAENPLLSRDVNLYQSNLLQKYGMLKWQS</sequence>
<dbReference type="GeneID" id="116293574"/>
<feature type="transmembrane region" description="Helical" evidence="1">
    <location>
        <begin position="52"/>
        <end position="75"/>
    </location>
</feature>
<accession>A0A6P8HW60</accession>
<dbReference type="InterPro" id="IPR010281">
    <property type="entry name" value="DUF885"/>
</dbReference>
<evidence type="ECO:0000313" key="2">
    <source>
        <dbReference type="Proteomes" id="UP000515163"/>
    </source>
</evidence>
<proteinExistence type="predicted"/>
<gene>
    <name evidence="3" type="primary">LOC116293574</name>
</gene>
<dbReference type="RefSeq" id="XP_031556875.1">
    <property type="nucleotide sequence ID" value="XM_031701015.1"/>
</dbReference>
<organism evidence="2 3">
    <name type="scientific">Actinia tenebrosa</name>
    <name type="common">Australian red waratah sea anemone</name>
    <dbReference type="NCBI Taxonomy" id="6105"/>
    <lineage>
        <taxon>Eukaryota</taxon>
        <taxon>Metazoa</taxon>
        <taxon>Cnidaria</taxon>
        <taxon>Anthozoa</taxon>
        <taxon>Hexacorallia</taxon>
        <taxon>Actiniaria</taxon>
        <taxon>Actiniidae</taxon>
        <taxon>Actinia</taxon>
    </lineage>
</organism>
<evidence type="ECO:0000256" key="1">
    <source>
        <dbReference type="SAM" id="Phobius"/>
    </source>
</evidence>
<dbReference type="Proteomes" id="UP000515163">
    <property type="component" value="Unplaced"/>
</dbReference>
<protein>
    <submittedName>
        <fullName evidence="3">Uncharacterized protein LOC116293574</fullName>
    </submittedName>
</protein>
<dbReference type="PANTHER" id="PTHR33361">
    <property type="entry name" value="GLR0591 PROTEIN"/>
    <property type="match status" value="1"/>
</dbReference>
<reference evidence="3" key="1">
    <citation type="submission" date="2025-08" db="UniProtKB">
        <authorList>
            <consortium name="RefSeq"/>
        </authorList>
    </citation>
    <scope>IDENTIFICATION</scope>
</reference>
<keyword evidence="1" id="KW-0472">Membrane</keyword>
<dbReference type="AlphaFoldDB" id="A0A6P8HW60"/>
<keyword evidence="1" id="KW-0812">Transmembrane</keyword>
<evidence type="ECO:0000313" key="3">
    <source>
        <dbReference type="RefSeq" id="XP_031556875.1"/>
    </source>
</evidence>